<dbReference type="InterPro" id="IPR002797">
    <property type="entry name" value="Polysacc_synth"/>
</dbReference>
<sequence>MGNNLSLSKLTLIYGVANIFSKGLTFVIFFVFTFFLKKEEIGVFDLILTSSTLLVPLISLQLYDGILRWCLNEDHASREVSKVISGATIAVSLNVLIFSVAYWIIALIIEIPFSSLIYLFLICQVFYTIVLQFARSRSLNFVYALSGVIYSGVFTIGALIVISVSDLGLKGIIFANLLSSFLTLLYLIYKTQFISYFSFATFDLSLLRSMLRYTIPLIPNQVSWWAISESNRYMILYYLGIAANGLFAIAMKFPNILLILHLIFNQAWQEKVIRLYGTEGSRAYFDNVIEKYLKLLLGLTALAIGFSKPLLPFIVNQSYFEVGQYLPLFYFAVCFQALGSFYGGGYLAAKKTTDAFYTTVIAALVNITLNLILIPYLGLLGCAISLLAGNIVLFVARYFHSRSFFEITFPIKSLLVNLAFIILFGICSVSNEIWVLVVNAIGSAVYFTYLNKKMIHSGIRFGLDQFKRMRQN</sequence>
<evidence type="ECO:0000256" key="6">
    <source>
        <dbReference type="SAM" id="Phobius"/>
    </source>
</evidence>
<feature type="transmembrane region" description="Helical" evidence="6">
    <location>
        <begin position="41"/>
        <end position="63"/>
    </location>
</feature>
<feature type="transmembrane region" description="Helical" evidence="6">
    <location>
        <begin position="327"/>
        <end position="348"/>
    </location>
</feature>
<feature type="transmembrane region" description="Helical" evidence="6">
    <location>
        <begin position="235"/>
        <end position="264"/>
    </location>
</feature>
<keyword evidence="3 6" id="KW-0812">Transmembrane</keyword>
<protein>
    <submittedName>
        <fullName evidence="7">Polysaccharide biosynthesis protein</fullName>
    </submittedName>
</protein>
<dbReference type="InterPro" id="IPR050833">
    <property type="entry name" value="Poly_Biosynth_Transport"/>
</dbReference>
<feature type="transmembrane region" description="Helical" evidence="6">
    <location>
        <begin position="292"/>
        <end position="315"/>
    </location>
</feature>
<reference evidence="7" key="1">
    <citation type="journal article" date="2019" name="PLoS Negl. Trop. Dis.">
        <title>Revisiting the worldwide diversity of Leptospira species in the environment.</title>
        <authorList>
            <person name="Vincent A.T."/>
            <person name="Schiettekatte O."/>
            <person name="Bourhy P."/>
            <person name="Veyrier F.J."/>
            <person name="Picardeau M."/>
        </authorList>
    </citation>
    <scope>NUCLEOTIDE SEQUENCE [LARGE SCALE GENOMIC DNA]</scope>
    <source>
        <strain evidence="7">201800301</strain>
    </source>
</reference>
<evidence type="ECO:0000256" key="4">
    <source>
        <dbReference type="ARBA" id="ARBA00022989"/>
    </source>
</evidence>
<dbReference type="AlphaFoldDB" id="A0A4R9HD56"/>
<evidence type="ECO:0000256" key="5">
    <source>
        <dbReference type="ARBA" id="ARBA00023136"/>
    </source>
</evidence>
<accession>A0A4R9HD56</accession>
<evidence type="ECO:0000313" key="8">
    <source>
        <dbReference type="Proteomes" id="UP000298097"/>
    </source>
</evidence>
<keyword evidence="5 6" id="KW-0472">Membrane</keyword>
<organism evidence="7 8">
    <name type="scientific">Leptospira andrefontaineae</name>
    <dbReference type="NCBI Taxonomy" id="2484976"/>
    <lineage>
        <taxon>Bacteria</taxon>
        <taxon>Pseudomonadati</taxon>
        <taxon>Spirochaetota</taxon>
        <taxon>Spirochaetia</taxon>
        <taxon>Leptospirales</taxon>
        <taxon>Leptospiraceae</taxon>
        <taxon>Leptospira</taxon>
    </lineage>
</organism>
<dbReference type="Proteomes" id="UP000298097">
    <property type="component" value="Unassembled WGS sequence"/>
</dbReference>
<feature type="transmembrane region" description="Helical" evidence="6">
    <location>
        <begin position="115"/>
        <end position="134"/>
    </location>
</feature>
<feature type="transmembrane region" description="Helical" evidence="6">
    <location>
        <begin position="411"/>
        <end position="427"/>
    </location>
</feature>
<feature type="transmembrane region" description="Helical" evidence="6">
    <location>
        <begin position="83"/>
        <end position="109"/>
    </location>
</feature>
<gene>
    <name evidence="7" type="ORF">EHO65_00545</name>
</gene>
<feature type="transmembrane region" description="Helical" evidence="6">
    <location>
        <begin position="196"/>
        <end position="215"/>
    </location>
</feature>
<comment type="subcellular location">
    <subcellularLocation>
        <location evidence="1">Cell membrane</location>
        <topology evidence="1">Multi-pass membrane protein</topology>
    </subcellularLocation>
</comment>
<evidence type="ECO:0000256" key="2">
    <source>
        <dbReference type="ARBA" id="ARBA00022475"/>
    </source>
</evidence>
<name>A0A4R9HD56_9LEPT</name>
<keyword evidence="4 6" id="KW-1133">Transmembrane helix</keyword>
<dbReference type="GO" id="GO:0005886">
    <property type="term" value="C:plasma membrane"/>
    <property type="evidence" value="ECO:0007669"/>
    <property type="project" value="UniProtKB-SubCell"/>
</dbReference>
<dbReference type="OrthoDB" id="3249502at2"/>
<dbReference type="EMBL" id="RQEY01000001">
    <property type="protein sequence ID" value="TGK44561.1"/>
    <property type="molecule type" value="Genomic_DNA"/>
</dbReference>
<proteinExistence type="predicted"/>
<comment type="caution">
    <text evidence="7">The sequence shown here is derived from an EMBL/GenBank/DDBJ whole genome shotgun (WGS) entry which is preliminary data.</text>
</comment>
<feature type="transmembrane region" description="Helical" evidence="6">
    <location>
        <begin position="12"/>
        <end position="35"/>
    </location>
</feature>
<dbReference type="RefSeq" id="WP_135772308.1">
    <property type="nucleotide sequence ID" value="NZ_RQEY01000001.1"/>
</dbReference>
<feature type="transmembrane region" description="Helical" evidence="6">
    <location>
        <begin position="141"/>
        <end position="165"/>
    </location>
</feature>
<feature type="transmembrane region" description="Helical" evidence="6">
    <location>
        <begin position="171"/>
        <end position="189"/>
    </location>
</feature>
<feature type="transmembrane region" description="Helical" evidence="6">
    <location>
        <begin position="433"/>
        <end position="450"/>
    </location>
</feature>
<dbReference type="Pfam" id="PF01943">
    <property type="entry name" value="Polysacc_synt"/>
    <property type="match status" value="1"/>
</dbReference>
<evidence type="ECO:0000256" key="3">
    <source>
        <dbReference type="ARBA" id="ARBA00022692"/>
    </source>
</evidence>
<dbReference type="PANTHER" id="PTHR30250">
    <property type="entry name" value="PST FAMILY PREDICTED COLANIC ACID TRANSPORTER"/>
    <property type="match status" value="1"/>
</dbReference>
<evidence type="ECO:0000313" key="7">
    <source>
        <dbReference type="EMBL" id="TGK44561.1"/>
    </source>
</evidence>
<keyword evidence="2" id="KW-1003">Cell membrane</keyword>
<evidence type="ECO:0000256" key="1">
    <source>
        <dbReference type="ARBA" id="ARBA00004651"/>
    </source>
</evidence>
<feature type="transmembrane region" description="Helical" evidence="6">
    <location>
        <begin position="378"/>
        <end position="399"/>
    </location>
</feature>
<keyword evidence="8" id="KW-1185">Reference proteome</keyword>
<dbReference type="PANTHER" id="PTHR30250:SF11">
    <property type="entry name" value="O-ANTIGEN TRANSPORTER-RELATED"/>
    <property type="match status" value="1"/>
</dbReference>